<feature type="region of interest" description="Disordered" evidence="1">
    <location>
        <begin position="19"/>
        <end position="59"/>
    </location>
</feature>
<name>A0ABR0AC68_9CRUS</name>
<dbReference type="EMBL" id="JAOYFB010000037">
    <property type="protein sequence ID" value="KAK4022673.1"/>
    <property type="molecule type" value="Genomic_DNA"/>
</dbReference>
<keyword evidence="3" id="KW-1185">Reference proteome</keyword>
<feature type="compositionally biased region" description="Polar residues" evidence="1">
    <location>
        <begin position="37"/>
        <end position="48"/>
    </location>
</feature>
<sequence length="86" mass="9650">MVASGVDLTLFRMGHGSAKRRELNEWSGTPMADMPSEQRQLAGTSSLQHDTHRTDPQRMKAMTGTGAPNFRPFHLALEFPFFPSQF</sequence>
<gene>
    <name evidence="2" type="ORF">OUZ56_008127</name>
</gene>
<evidence type="ECO:0000256" key="1">
    <source>
        <dbReference type="SAM" id="MobiDB-lite"/>
    </source>
</evidence>
<reference evidence="2 3" key="1">
    <citation type="journal article" date="2023" name="Nucleic Acids Res.">
        <title>The hologenome of Daphnia magna reveals possible DNA methylation and microbiome-mediated evolution of the host genome.</title>
        <authorList>
            <person name="Chaturvedi A."/>
            <person name="Li X."/>
            <person name="Dhandapani V."/>
            <person name="Marshall H."/>
            <person name="Kissane S."/>
            <person name="Cuenca-Cambronero M."/>
            <person name="Asole G."/>
            <person name="Calvet F."/>
            <person name="Ruiz-Romero M."/>
            <person name="Marangio P."/>
            <person name="Guigo R."/>
            <person name="Rago D."/>
            <person name="Mirbahai L."/>
            <person name="Eastwood N."/>
            <person name="Colbourne J.K."/>
            <person name="Zhou J."/>
            <person name="Mallon E."/>
            <person name="Orsini L."/>
        </authorList>
    </citation>
    <scope>NUCLEOTIDE SEQUENCE [LARGE SCALE GENOMIC DNA]</scope>
    <source>
        <strain evidence="2">LRV0_1</strain>
    </source>
</reference>
<evidence type="ECO:0000313" key="3">
    <source>
        <dbReference type="Proteomes" id="UP001234178"/>
    </source>
</evidence>
<accession>A0ABR0AC68</accession>
<organism evidence="2 3">
    <name type="scientific">Daphnia magna</name>
    <dbReference type="NCBI Taxonomy" id="35525"/>
    <lineage>
        <taxon>Eukaryota</taxon>
        <taxon>Metazoa</taxon>
        <taxon>Ecdysozoa</taxon>
        <taxon>Arthropoda</taxon>
        <taxon>Crustacea</taxon>
        <taxon>Branchiopoda</taxon>
        <taxon>Diplostraca</taxon>
        <taxon>Cladocera</taxon>
        <taxon>Anomopoda</taxon>
        <taxon>Daphniidae</taxon>
        <taxon>Daphnia</taxon>
    </lineage>
</organism>
<evidence type="ECO:0000313" key="2">
    <source>
        <dbReference type="EMBL" id="KAK4022673.1"/>
    </source>
</evidence>
<proteinExistence type="predicted"/>
<feature type="compositionally biased region" description="Basic and acidic residues" evidence="1">
    <location>
        <begin position="49"/>
        <end position="58"/>
    </location>
</feature>
<comment type="caution">
    <text evidence="2">The sequence shown here is derived from an EMBL/GenBank/DDBJ whole genome shotgun (WGS) entry which is preliminary data.</text>
</comment>
<dbReference type="Proteomes" id="UP001234178">
    <property type="component" value="Unassembled WGS sequence"/>
</dbReference>
<protein>
    <submittedName>
        <fullName evidence="2">Uncharacterized protein</fullName>
    </submittedName>
</protein>